<feature type="signal peptide" evidence="1">
    <location>
        <begin position="1"/>
        <end position="22"/>
    </location>
</feature>
<dbReference type="InterPro" id="IPR044925">
    <property type="entry name" value="His-Me_finger_sf"/>
</dbReference>
<accession>A0AAD3R3H1</accession>
<feature type="domain" description="DNA/RNA non-specific endonuclease/pyrophosphatase/phosphodiesterase" evidence="3">
    <location>
        <begin position="58"/>
        <end position="265"/>
    </location>
</feature>
<dbReference type="InterPro" id="IPR001604">
    <property type="entry name" value="Endo_G_ENPP1-like_dom"/>
</dbReference>
<dbReference type="GO" id="GO:0003676">
    <property type="term" value="F:nucleic acid binding"/>
    <property type="evidence" value="ECO:0007669"/>
    <property type="project" value="InterPro"/>
</dbReference>
<dbReference type="GO" id="GO:0016787">
    <property type="term" value="F:hydrolase activity"/>
    <property type="evidence" value="ECO:0007669"/>
    <property type="project" value="InterPro"/>
</dbReference>
<dbReference type="SUPFAM" id="SSF54060">
    <property type="entry name" value="His-Me finger endonucleases"/>
    <property type="match status" value="3"/>
</dbReference>
<reference evidence="4" key="1">
    <citation type="submission" date="2022-08" db="EMBL/GenBank/DDBJ databases">
        <title>Genome sequencing of akame (Lates japonicus).</title>
        <authorList>
            <person name="Hashiguchi Y."/>
            <person name="Takahashi H."/>
        </authorList>
    </citation>
    <scope>NUCLEOTIDE SEQUENCE</scope>
    <source>
        <strain evidence="4">Kochi</strain>
    </source>
</reference>
<feature type="chain" id="PRO_5042116490" description="Endonuclease domain-containing 1 protein-like" evidence="1">
    <location>
        <begin position="23"/>
        <end position="812"/>
    </location>
</feature>
<feature type="domain" description="ENPP1-3/EXOG-like endonuclease/phosphodiesterase" evidence="2">
    <location>
        <begin position="580"/>
        <end position="811"/>
    </location>
</feature>
<dbReference type="PANTHER" id="PTHR21472:SF19">
    <property type="entry name" value="ZGC:172339"/>
    <property type="match status" value="1"/>
</dbReference>
<organism evidence="4 5">
    <name type="scientific">Lates japonicus</name>
    <name type="common">Japanese lates</name>
    <dbReference type="NCBI Taxonomy" id="270547"/>
    <lineage>
        <taxon>Eukaryota</taxon>
        <taxon>Metazoa</taxon>
        <taxon>Chordata</taxon>
        <taxon>Craniata</taxon>
        <taxon>Vertebrata</taxon>
        <taxon>Euteleostomi</taxon>
        <taxon>Actinopterygii</taxon>
        <taxon>Neopterygii</taxon>
        <taxon>Teleostei</taxon>
        <taxon>Neoteleostei</taxon>
        <taxon>Acanthomorphata</taxon>
        <taxon>Carangaria</taxon>
        <taxon>Carangaria incertae sedis</taxon>
        <taxon>Centropomidae</taxon>
        <taxon>Lates</taxon>
    </lineage>
</organism>
<evidence type="ECO:0000313" key="4">
    <source>
        <dbReference type="EMBL" id="GLD53595.1"/>
    </source>
</evidence>
<protein>
    <recommendedName>
        <fullName evidence="6">Endonuclease domain-containing 1 protein-like</fullName>
    </recommendedName>
</protein>
<feature type="domain" description="DNA/RNA non-specific endonuclease/pyrophosphatase/phosphodiesterase" evidence="3">
    <location>
        <begin position="303"/>
        <end position="520"/>
    </location>
</feature>
<dbReference type="InterPro" id="IPR020821">
    <property type="entry name" value="ENPP1-3/EXOG-like_nuc-like"/>
</dbReference>
<feature type="domain" description="DNA/RNA non-specific endonuclease/pyrophosphatase/phosphodiesterase" evidence="3">
    <location>
        <begin position="579"/>
        <end position="797"/>
    </location>
</feature>
<evidence type="ECO:0000313" key="5">
    <source>
        <dbReference type="Proteomes" id="UP001279410"/>
    </source>
</evidence>
<dbReference type="Pfam" id="PF01223">
    <property type="entry name" value="Endonuclease_NS"/>
    <property type="match status" value="3"/>
</dbReference>
<dbReference type="AlphaFoldDB" id="A0AAD3R3H1"/>
<dbReference type="Proteomes" id="UP001279410">
    <property type="component" value="Unassembled WGS sequence"/>
</dbReference>
<dbReference type="InterPro" id="IPR044929">
    <property type="entry name" value="DNA/RNA_non-sp_Endonuclease_sf"/>
</dbReference>
<evidence type="ECO:0000259" key="3">
    <source>
        <dbReference type="SMART" id="SM00892"/>
    </source>
</evidence>
<name>A0AAD3R3H1_LATJO</name>
<proteinExistence type="predicted"/>
<keyword evidence="5" id="KW-1185">Reference proteome</keyword>
<dbReference type="GO" id="GO:0046872">
    <property type="term" value="F:metal ion binding"/>
    <property type="evidence" value="ECO:0007669"/>
    <property type="project" value="InterPro"/>
</dbReference>
<evidence type="ECO:0000256" key="1">
    <source>
        <dbReference type="SAM" id="SignalP"/>
    </source>
</evidence>
<evidence type="ECO:0000259" key="2">
    <source>
        <dbReference type="SMART" id="SM00477"/>
    </source>
</evidence>
<feature type="domain" description="ENPP1-3/EXOG-like endonuclease/phosphodiesterase" evidence="2">
    <location>
        <begin position="304"/>
        <end position="520"/>
    </location>
</feature>
<gene>
    <name evidence="4" type="ORF">AKAME5_000632400</name>
</gene>
<dbReference type="PANTHER" id="PTHR21472">
    <property type="entry name" value="ENDONUCLEASE DOMAIN-CONTAINING 1 PROTEIN ENDOD1"/>
    <property type="match status" value="1"/>
</dbReference>
<sequence length="812" mass="94132">MHLFCTCVLSFSLLTASPLVSATVSNSFRDCSQFFYMQTPPAGITGTSLRRICQKYADKLRYATLYDSSRRLPLFSAYIFKKSDGKRRMDTPWMYEPQLLSDDESGNMRALPLTEDSPPLIEDSQAVLEDYTDAVEYRRGPLNPDLHQAEPDDKSSTYTLTNVVPLITDVLDTSWKPYLDTIRRRLNNFCHGKSFMVTGVTLSGAIIQRDKRDRLAIPKYLWLAYCCPLFDHNSPYESDIRDLLTMAFWVQTAFLLVSLITSVVRGRVEKVLSPECREFLYMGTPPTGLENPSLQFICQIYNKKPRYVTLYNTVDHIPVYSAYTFKRTDGEKCVDVPWMYEPQLSTSSDTDEMQPFPRGYMHMNFEDAQAVLEDYTDAILYERGTLNPDEHHEEPDDKASTYTLTNVVPMVPDFNNIIWNKQEHIIRKRLNNYCRGTAYIITGITTLGKMIRRENMNRIAVPTYIWSAYCCVDFDHNAPYDERYKFPSFAHYGLNEKDDNEVVEISVQKLKEFLKKTTYVAQNFQIFVSDCVPPASRVHAGVVVDFNHVERCKDSLYMGTPPRGYFGNSFKKICQRYEDKPRYVTLYDPHRHIPIYSAYTFKKSDGEKKVDFPWMFEPQLASEKSSSNMEPFPQASSMHMNFEDTQAVLEDYADVVQYERGQLNPDEHQADPLDKASTYSLTNVVPQIREFNLGPWAEHQDLIRKRLNNYCRGKAFVVTGITTSGHTIRRNNLDRVAVPEYMWSAYCCTEFDQNAPYFVRYKFPVFAAYGLNDRVNNHMVEVPLKNLERFLKGRMDVDKNFQIFYNDCVPDS</sequence>
<dbReference type="EMBL" id="BRZM01000018">
    <property type="protein sequence ID" value="GLD53595.1"/>
    <property type="molecule type" value="Genomic_DNA"/>
</dbReference>
<dbReference type="SMART" id="SM00892">
    <property type="entry name" value="Endonuclease_NS"/>
    <property type="match status" value="3"/>
</dbReference>
<dbReference type="Gene3D" id="3.40.570.10">
    <property type="entry name" value="Extracellular Endonuclease, subunit A"/>
    <property type="match status" value="3"/>
</dbReference>
<keyword evidence="1" id="KW-0732">Signal</keyword>
<evidence type="ECO:0008006" key="6">
    <source>
        <dbReference type="Google" id="ProtNLM"/>
    </source>
</evidence>
<dbReference type="SMART" id="SM00477">
    <property type="entry name" value="NUC"/>
    <property type="match status" value="2"/>
</dbReference>
<dbReference type="InterPro" id="IPR039015">
    <property type="entry name" value="ENDOD1"/>
</dbReference>
<comment type="caution">
    <text evidence="4">The sequence shown here is derived from an EMBL/GenBank/DDBJ whole genome shotgun (WGS) entry which is preliminary data.</text>
</comment>